<evidence type="ECO:0000313" key="3">
    <source>
        <dbReference type="EMBL" id="NHZ37223.1"/>
    </source>
</evidence>
<gene>
    <name evidence="3" type="ORF">F0185_27025</name>
</gene>
<evidence type="ECO:0000313" key="4">
    <source>
        <dbReference type="Proteomes" id="UP000785613"/>
    </source>
</evidence>
<organism evidence="3 4">
    <name type="scientific">Massilia rubra</name>
    <dbReference type="NCBI Taxonomy" id="2607910"/>
    <lineage>
        <taxon>Bacteria</taxon>
        <taxon>Pseudomonadati</taxon>
        <taxon>Pseudomonadota</taxon>
        <taxon>Betaproteobacteria</taxon>
        <taxon>Burkholderiales</taxon>
        <taxon>Oxalobacteraceae</taxon>
        <taxon>Telluria group</taxon>
        <taxon>Massilia</taxon>
    </lineage>
</organism>
<dbReference type="EMBL" id="VUYU01000026">
    <property type="protein sequence ID" value="NHZ37223.1"/>
    <property type="molecule type" value="Genomic_DNA"/>
</dbReference>
<reference evidence="3 4" key="1">
    <citation type="submission" date="2019-09" db="EMBL/GenBank/DDBJ databases">
        <title>Taxonomy of Antarctic Massilia spp.: description of Massilia rubra sp. nov., Massilia aquatica sp. nov., Massilia mucilaginosa sp. nov., Massilia frigida sp. nov. isolated from streams, lakes and regoliths.</title>
        <authorList>
            <person name="Holochova P."/>
            <person name="Sedlacek I."/>
            <person name="Kralova S."/>
            <person name="Maslanova I."/>
            <person name="Busse H.-J."/>
            <person name="Stankova E."/>
            <person name="Vrbovska V."/>
            <person name="Kovarovic V."/>
            <person name="Bartak M."/>
            <person name="Svec P."/>
            <person name="Pantucek R."/>
        </authorList>
    </citation>
    <scope>NUCLEOTIDE SEQUENCE [LARGE SCALE GENOMIC DNA]</scope>
    <source>
        <strain evidence="3 4">CCM 8692</strain>
    </source>
</reference>
<dbReference type="PANTHER" id="PTHR35401">
    <property type="entry name" value="COPG FAMILY HELIX-TURN-HELIX PROTEIN-RELATED-RELATED"/>
    <property type="match status" value="1"/>
</dbReference>
<dbReference type="InterPro" id="IPR010985">
    <property type="entry name" value="Ribbon_hlx_hlx"/>
</dbReference>
<proteinExistence type="inferred from homology"/>
<dbReference type="Proteomes" id="UP000785613">
    <property type="component" value="Unassembled WGS sequence"/>
</dbReference>
<comment type="caution">
    <text evidence="3">The sequence shown here is derived from an EMBL/GenBank/DDBJ whole genome shotgun (WGS) entry which is preliminary data.</text>
</comment>
<dbReference type="PANTHER" id="PTHR35401:SF2">
    <property type="entry name" value="ABC-TYPE TRANSPORT SYSTEM"/>
    <property type="match status" value="1"/>
</dbReference>
<sequence length="107" mass="11939">MESSKETDLITARLPRPDTMKLQAAADRSGVTLNEFIVQAALEKADTLLDPERTIYFSQNDAAMLIKMLDNPRKPNAAMMKAYKRFKEMKNGSAGHTIEPAAQPEEL</sequence>
<dbReference type="SUPFAM" id="SSF47598">
    <property type="entry name" value="Ribbon-helix-helix"/>
    <property type="match status" value="1"/>
</dbReference>
<accession>A0ABX0LRR0</accession>
<dbReference type="RefSeq" id="WP_167230010.1">
    <property type="nucleotide sequence ID" value="NZ_VUYU01000026.1"/>
</dbReference>
<keyword evidence="1" id="KW-1277">Toxin-antitoxin system</keyword>
<name>A0ABX0LRR0_9BURK</name>
<dbReference type="InterPro" id="IPR013321">
    <property type="entry name" value="Arc_rbn_hlx_hlx"/>
</dbReference>
<comment type="similarity">
    <text evidence="2">Belongs to the TacA antitoxin family.</text>
</comment>
<protein>
    <submittedName>
        <fullName evidence="3">DUF1778 domain-containing protein</fullName>
    </submittedName>
</protein>
<dbReference type="Gene3D" id="1.10.1220.10">
    <property type="entry name" value="Met repressor-like"/>
    <property type="match status" value="1"/>
</dbReference>
<evidence type="ECO:0000256" key="1">
    <source>
        <dbReference type="ARBA" id="ARBA00022649"/>
    </source>
</evidence>
<dbReference type="Pfam" id="PF08681">
    <property type="entry name" value="TacA1"/>
    <property type="match status" value="1"/>
</dbReference>
<dbReference type="InterPro" id="IPR014795">
    <property type="entry name" value="TacA_1-like"/>
</dbReference>
<evidence type="ECO:0000256" key="2">
    <source>
        <dbReference type="ARBA" id="ARBA00049988"/>
    </source>
</evidence>
<dbReference type="Gene3D" id="1.20.890.30">
    <property type="entry name" value="VCA0319-like"/>
    <property type="match status" value="1"/>
</dbReference>
<keyword evidence="4" id="KW-1185">Reference proteome</keyword>